<organism evidence="1 2">
    <name type="scientific">Ignisphaera aggregans (strain DSM 17230 / JCM 13409 / AQ1.S1)</name>
    <dbReference type="NCBI Taxonomy" id="583356"/>
    <lineage>
        <taxon>Archaea</taxon>
        <taxon>Thermoproteota</taxon>
        <taxon>Thermoprotei</taxon>
        <taxon>Desulfurococcales</taxon>
        <taxon>Desulfurococcaceae</taxon>
        <taxon>Ignisphaera</taxon>
    </lineage>
</organism>
<dbReference type="AlphaFoldDB" id="E0SQ50"/>
<evidence type="ECO:0000313" key="2">
    <source>
        <dbReference type="Proteomes" id="UP000001304"/>
    </source>
</evidence>
<evidence type="ECO:0000313" key="1">
    <source>
        <dbReference type="EMBL" id="ADM28181.1"/>
    </source>
</evidence>
<sequence>MYHKGCIDLETQNIEVMIKELEDIIHRHSMYIRKCRSIPKKIEDEETRRNIARMIRRLMLLSIKLEKILMKLESLINTANSFLTEDIGERLDILTFYIATVSIAEEKDVWSSIDEHFLEGIGLTISLDDQFKRILRIEHIALNINSTISSR</sequence>
<dbReference type="Proteomes" id="UP000001304">
    <property type="component" value="Chromosome"/>
</dbReference>
<keyword evidence="2" id="KW-1185">Reference proteome</keyword>
<protein>
    <submittedName>
        <fullName evidence="1">Uncharacterized protein</fullName>
    </submittedName>
</protein>
<dbReference type="STRING" id="583356.Igag_1378"/>
<proteinExistence type="predicted"/>
<name>E0SQ50_IGNAA</name>
<reference evidence="1 2" key="1">
    <citation type="journal article" date="2010" name="Stand. Genomic Sci.">
        <title>Complete genome sequence of Ignisphaera aggregans type strain (AQ1.S1).</title>
        <authorList>
            <person name="Goker M."/>
            <person name="Held B."/>
            <person name="Lapidus A."/>
            <person name="Nolan M."/>
            <person name="Spring S."/>
            <person name="Yasawong M."/>
            <person name="Lucas S."/>
            <person name="Glavina Del Rio T."/>
            <person name="Tice H."/>
            <person name="Cheng J.F."/>
            <person name="Goodwin L."/>
            <person name="Tapia R."/>
            <person name="Pitluck S."/>
            <person name="Liolios K."/>
            <person name="Ivanova N."/>
            <person name="Mavromatis K."/>
            <person name="Mikhailova N."/>
            <person name="Pati A."/>
            <person name="Chen A."/>
            <person name="Palaniappan K."/>
            <person name="Brambilla E."/>
            <person name="Land M."/>
            <person name="Hauser L."/>
            <person name="Chang Y.J."/>
            <person name="Jeffries C.D."/>
            <person name="Brettin T."/>
            <person name="Detter J.C."/>
            <person name="Han C."/>
            <person name="Rohde M."/>
            <person name="Sikorski J."/>
            <person name="Woyke T."/>
            <person name="Bristow J."/>
            <person name="Eisen J.A."/>
            <person name="Markowitz V."/>
            <person name="Hugenholtz P."/>
            <person name="Kyrpides N.C."/>
            <person name="Klenk H.P."/>
        </authorList>
    </citation>
    <scope>NUCLEOTIDE SEQUENCE [LARGE SCALE GENOMIC DNA]</scope>
    <source>
        <strain evidence="2">DSM 17230 / JCM 13409 / AQ1.S1</strain>
    </source>
</reference>
<gene>
    <name evidence="1" type="ordered locus">Igag_1378</name>
</gene>
<accession>E0SQ50</accession>
<dbReference type="BioCyc" id="IAGG583356:GHAH-1365-MONOMER"/>
<dbReference type="HOGENOM" id="CLU_1727223_0_0_2"/>
<dbReference type="EMBL" id="CP002098">
    <property type="protein sequence ID" value="ADM28181.1"/>
    <property type="molecule type" value="Genomic_DNA"/>
</dbReference>
<dbReference type="KEGG" id="iag:Igag_1378"/>